<dbReference type="EMBL" id="BSUN01000003">
    <property type="protein sequence ID" value="GMA37919.1"/>
    <property type="molecule type" value="Genomic_DNA"/>
</dbReference>
<name>A0ABQ6IMJ2_9MICO</name>
<keyword evidence="2" id="KW-0812">Transmembrane</keyword>
<sequence length="368" mass="38854">MSAGTRNYGNWRRPSTKGLLGLGWLSTALLFAALIATFLTVAIAGLLAGLAAMGVSAIAAGLVVTKNADHVSIIERVWERIMWAKTKATKRNVYRSGPLAATGWGRTQAPGVAAPLRLSEHVDSLGRPFALIYSPPGGLHTLVIETEPDGAALVDDEQIDQWVGSWGWWLSHLAGEPGLVGASVTVETAPDTGGRLGREVAANISGDAPQFARQVLADTVENYPAGSSVVRAYLALTFVSSTKKADRVGRELASRLPELTGTLASTGAGVAAPLDAARLCEVIRTAYDPAVASLIDEARMAGDHVPLEFSDVGPTAAEASWDSYRHDDATSRTWVMTGAPHGLISARGLEKAPRPSARHRAQARHFDV</sequence>
<comment type="caution">
    <text evidence="3">The sequence shown here is derived from an EMBL/GenBank/DDBJ whole genome shotgun (WGS) entry which is preliminary data.</text>
</comment>
<feature type="transmembrane region" description="Helical" evidence="2">
    <location>
        <begin position="20"/>
        <end position="39"/>
    </location>
</feature>
<dbReference type="NCBIfam" id="NF042935">
    <property type="entry name" value="SCO6880_fam"/>
    <property type="match status" value="1"/>
</dbReference>
<evidence type="ECO:0008006" key="5">
    <source>
        <dbReference type="Google" id="ProtNLM"/>
    </source>
</evidence>
<gene>
    <name evidence="3" type="ORF">GCM10025876_41230</name>
</gene>
<keyword evidence="2" id="KW-1133">Transmembrane helix</keyword>
<evidence type="ECO:0000256" key="2">
    <source>
        <dbReference type="SAM" id="Phobius"/>
    </source>
</evidence>
<keyword evidence="2" id="KW-0472">Membrane</keyword>
<accession>A0ABQ6IMJ2</accession>
<protein>
    <recommendedName>
        <fullName evidence="5">Type VII secretion protein EccE</fullName>
    </recommendedName>
</protein>
<feature type="compositionally biased region" description="Basic residues" evidence="1">
    <location>
        <begin position="356"/>
        <end position="368"/>
    </location>
</feature>
<keyword evidence="4" id="KW-1185">Reference proteome</keyword>
<organism evidence="3 4">
    <name type="scientific">Demequina litorisediminis</name>
    <dbReference type="NCBI Taxonomy" id="1849022"/>
    <lineage>
        <taxon>Bacteria</taxon>
        <taxon>Bacillati</taxon>
        <taxon>Actinomycetota</taxon>
        <taxon>Actinomycetes</taxon>
        <taxon>Micrococcales</taxon>
        <taxon>Demequinaceae</taxon>
        <taxon>Demequina</taxon>
    </lineage>
</organism>
<reference evidence="4" key="1">
    <citation type="journal article" date="2019" name="Int. J. Syst. Evol. Microbiol.">
        <title>The Global Catalogue of Microorganisms (GCM) 10K type strain sequencing project: providing services to taxonomists for standard genome sequencing and annotation.</title>
        <authorList>
            <consortium name="The Broad Institute Genomics Platform"/>
            <consortium name="The Broad Institute Genome Sequencing Center for Infectious Disease"/>
            <person name="Wu L."/>
            <person name="Ma J."/>
        </authorList>
    </citation>
    <scope>NUCLEOTIDE SEQUENCE [LARGE SCALE GENOMIC DNA]</scope>
    <source>
        <strain evidence="4">NBRC 112299</strain>
    </source>
</reference>
<feature type="region of interest" description="Disordered" evidence="1">
    <location>
        <begin position="349"/>
        <end position="368"/>
    </location>
</feature>
<proteinExistence type="predicted"/>
<evidence type="ECO:0000256" key="1">
    <source>
        <dbReference type="SAM" id="MobiDB-lite"/>
    </source>
</evidence>
<evidence type="ECO:0000313" key="4">
    <source>
        <dbReference type="Proteomes" id="UP001157125"/>
    </source>
</evidence>
<dbReference type="InterPro" id="IPR049978">
    <property type="entry name" value="SCO6880-like"/>
</dbReference>
<evidence type="ECO:0000313" key="3">
    <source>
        <dbReference type="EMBL" id="GMA37919.1"/>
    </source>
</evidence>
<dbReference type="Proteomes" id="UP001157125">
    <property type="component" value="Unassembled WGS sequence"/>
</dbReference>